<keyword evidence="2" id="KW-0436">Ligase</keyword>
<evidence type="ECO:0000313" key="2">
    <source>
        <dbReference type="EMBL" id="RXN35813.1"/>
    </source>
</evidence>
<reference evidence="2 3" key="1">
    <citation type="submission" date="2018-03" db="EMBL/GenBank/DDBJ databases">
        <title>Draft genome sequence of Rohu Carp (Labeo rohita).</title>
        <authorList>
            <person name="Das P."/>
            <person name="Kushwaha B."/>
            <person name="Joshi C.G."/>
            <person name="Kumar D."/>
            <person name="Nagpure N.S."/>
            <person name="Sahoo L."/>
            <person name="Das S.P."/>
            <person name="Bit A."/>
            <person name="Patnaik S."/>
            <person name="Meher P.K."/>
            <person name="Jayasankar P."/>
            <person name="Koringa P.G."/>
            <person name="Patel N.V."/>
            <person name="Hinsu A.T."/>
            <person name="Kumar R."/>
            <person name="Pandey M."/>
            <person name="Agarwal S."/>
            <person name="Srivastava S."/>
            <person name="Singh M."/>
            <person name="Iquebal M.A."/>
            <person name="Jaiswal S."/>
            <person name="Angadi U.B."/>
            <person name="Kumar N."/>
            <person name="Raza M."/>
            <person name="Shah T.M."/>
            <person name="Rai A."/>
            <person name="Jena J.K."/>
        </authorList>
    </citation>
    <scope>NUCLEOTIDE SEQUENCE [LARGE SCALE GENOMIC DNA]</scope>
    <source>
        <strain evidence="2">DASCIFA01</strain>
        <tissue evidence="2">Testis</tissue>
    </source>
</reference>
<sequence>MEDGEYVLLYPDGSQIKNIPGTDTPFTIGEYKEAIGKAYQRITLYICTLEDLLSKSQPQHLRHQHPSHLMGNVYTHIYAPITIDSSSSDLEEVEKLPEKDRFKEGFATLDFVNALEQHPSLFFSFMCYTETKLTADAVENIFHVQFSQPGSTNRQEEARVLSYWRDYLLYLEGLVLSLFETQLSGASFPSGQPSIAELGDQAHDLKPKVISDLFRDTELRAESQSSSPTPDGPEQERPTRDQRINHPEPHQTTLLVSDGHYRGQFGQFADACGAEDPQNLGSTNLRKQIATISQVMNLKENELDQLADFLGHDIRVHREYYRLPQSTIQLAKISKLLIAMEKGRVKNIQGKSLDEIGDDIDDMDTGSQQLHNVCTLQDNEAMLPSMTSASPHLSETAAQGN</sequence>
<proteinExistence type="predicted"/>
<protein>
    <submittedName>
        <fullName evidence="2">G2 M phase-specific E3 ubiquitin-ligase-like protein</fullName>
    </submittedName>
</protein>
<organism evidence="2 3">
    <name type="scientific">Labeo rohita</name>
    <name type="common">Indian major carp</name>
    <name type="synonym">Cyprinus rohita</name>
    <dbReference type="NCBI Taxonomy" id="84645"/>
    <lineage>
        <taxon>Eukaryota</taxon>
        <taxon>Metazoa</taxon>
        <taxon>Chordata</taxon>
        <taxon>Craniata</taxon>
        <taxon>Vertebrata</taxon>
        <taxon>Euteleostomi</taxon>
        <taxon>Actinopterygii</taxon>
        <taxon>Neopterygii</taxon>
        <taxon>Teleostei</taxon>
        <taxon>Ostariophysi</taxon>
        <taxon>Cypriniformes</taxon>
        <taxon>Cyprinidae</taxon>
        <taxon>Labeoninae</taxon>
        <taxon>Labeonini</taxon>
        <taxon>Labeo</taxon>
    </lineage>
</organism>
<dbReference type="PANTHER" id="PTHR33480">
    <property type="entry name" value="SET DOMAIN-CONTAINING PROTEIN-RELATED"/>
    <property type="match status" value="1"/>
</dbReference>
<comment type="caution">
    <text evidence="2">The sequence shown here is derived from an EMBL/GenBank/DDBJ whole genome shotgun (WGS) entry which is preliminary data.</text>
</comment>
<evidence type="ECO:0000313" key="3">
    <source>
        <dbReference type="Proteomes" id="UP000290572"/>
    </source>
</evidence>
<dbReference type="AlphaFoldDB" id="A0A498NV19"/>
<dbReference type="PANTHER" id="PTHR33480:SF1">
    <property type="entry name" value="TYR RECOMBINASE DOMAIN-CONTAINING PROTEIN"/>
    <property type="match status" value="1"/>
</dbReference>
<feature type="region of interest" description="Disordered" evidence="1">
    <location>
        <begin position="219"/>
        <end position="249"/>
    </location>
</feature>
<evidence type="ECO:0000256" key="1">
    <source>
        <dbReference type="SAM" id="MobiDB-lite"/>
    </source>
</evidence>
<dbReference type="GO" id="GO:0016874">
    <property type="term" value="F:ligase activity"/>
    <property type="evidence" value="ECO:0007669"/>
    <property type="project" value="UniProtKB-KW"/>
</dbReference>
<accession>A0A498NV19</accession>
<keyword evidence="3" id="KW-1185">Reference proteome</keyword>
<gene>
    <name evidence="2" type="ORF">ROHU_014142</name>
</gene>
<dbReference type="EMBL" id="QBIY01010563">
    <property type="protein sequence ID" value="RXN35813.1"/>
    <property type="molecule type" value="Genomic_DNA"/>
</dbReference>
<feature type="compositionally biased region" description="Basic and acidic residues" evidence="1">
    <location>
        <begin position="234"/>
        <end position="249"/>
    </location>
</feature>
<dbReference type="STRING" id="84645.A0A498NV19"/>
<dbReference type="Proteomes" id="UP000290572">
    <property type="component" value="Unassembled WGS sequence"/>
</dbReference>
<name>A0A498NV19_LABRO</name>